<dbReference type="PANTHER" id="PTHR38445">
    <property type="entry name" value="HTH-TYPE TRANSCRIPTIONAL REPRESSOR YTRA"/>
    <property type="match status" value="1"/>
</dbReference>
<feature type="domain" description="HTH gntR-type" evidence="4">
    <location>
        <begin position="9"/>
        <end position="77"/>
    </location>
</feature>
<dbReference type="InterPro" id="IPR036390">
    <property type="entry name" value="WH_DNA-bd_sf"/>
</dbReference>
<accession>A0A1I5X8H7</accession>
<dbReference type="GO" id="GO:0003677">
    <property type="term" value="F:DNA binding"/>
    <property type="evidence" value="ECO:0007669"/>
    <property type="project" value="UniProtKB-KW"/>
</dbReference>
<dbReference type="PANTHER" id="PTHR38445:SF6">
    <property type="entry name" value="GNTR-FAMILY TRANSCRIPTIONAL REGULATOR"/>
    <property type="match status" value="1"/>
</dbReference>
<dbReference type="EMBL" id="FOXW01000004">
    <property type="protein sequence ID" value="SFQ28224.1"/>
    <property type="molecule type" value="Genomic_DNA"/>
</dbReference>
<evidence type="ECO:0000256" key="3">
    <source>
        <dbReference type="ARBA" id="ARBA00023163"/>
    </source>
</evidence>
<reference evidence="5 6" key="1">
    <citation type="submission" date="2016-10" db="EMBL/GenBank/DDBJ databases">
        <authorList>
            <person name="de Groot N.N."/>
        </authorList>
    </citation>
    <scope>NUCLEOTIDE SEQUENCE [LARGE SCALE GENOMIC DNA]</scope>
    <source>
        <strain evidence="5 6">DSM 20581</strain>
    </source>
</reference>
<sequence length="130" mass="14799">MSEMFNQREPVYLQVVRNFKEKVASGELQPGEEMPSRRELANTLGINPNTVQRAFKRMEEENLLYTEGNMPSRVTEDQSILGQVRSELMLDAVEHFIAAVKPIGVTLKEIQDKVEEQYLLEASQNGGDNE</sequence>
<dbReference type="GO" id="GO:0003700">
    <property type="term" value="F:DNA-binding transcription factor activity"/>
    <property type="evidence" value="ECO:0007669"/>
    <property type="project" value="InterPro"/>
</dbReference>
<dbReference type="InterPro" id="IPR036388">
    <property type="entry name" value="WH-like_DNA-bd_sf"/>
</dbReference>
<gene>
    <name evidence="5" type="ORF">SAMN04488506_1266</name>
</gene>
<evidence type="ECO:0000259" key="4">
    <source>
        <dbReference type="PROSITE" id="PS50949"/>
    </source>
</evidence>
<dbReference type="RefSeq" id="WP_092480319.1">
    <property type="nucleotide sequence ID" value="NZ_FOXW01000004.1"/>
</dbReference>
<organism evidence="5 6">
    <name type="scientific">Desemzia incerta</name>
    <dbReference type="NCBI Taxonomy" id="82801"/>
    <lineage>
        <taxon>Bacteria</taxon>
        <taxon>Bacillati</taxon>
        <taxon>Bacillota</taxon>
        <taxon>Bacilli</taxon>
        <taxon>Lactobacillales</taxon>
        <taxon>Carnobacteriaceae</taxon>
        <taxon>Desemzia</taxon>
    </lineage>
</organism>
<dbReference type="SMART" id="SM00345">
    <property type="entry name" value="HTH_GNTR"/>
    <property type="match status" value="1"/>
</dbReference>
<dbReference type="STRING" id="82801.SAMN04488506_1266"/>
<dbReference type="PROSITE" id="PS50949">
    <property type="entry name" value="HTH_GNTR"/>
    <property type="match status" value="1"/>
</dbReference>
<dbReference type="OrthoDB" id="362473at2"/>
<evidence type="ECO:0000313" key="6">
    <source>
        <dbReference type="Proteomes" id="UP000199136"/>
    </source>
</evidence>
<dbReference type="AlphaFoldDB" id="A0A1I5X8H7"/>
<dbReference type="InterPro" id="IPR000524">
    <property type="entry name" value="Tscrpt_reg_HTH_GntR"/>
</dbReference>
<evidence type="ECO:0000256" key="2">
    <source>
        <dbReference type="ARBA" id="ARBA00023125"/>
    </source>
</evidence>
<evidence type="ECO:0000313" key="5">
    <source>
        <dbReference type="EMBL" id="SFQ28224.1"/>
    </source>
</evidence>
<proteinExistence type="predicted"/>
<keyword evidence="2" id="KW-0238">DNA-binding</keyword>
<keyword evidence="3" id="KW-0804">Transcription</keyword>
<dbReference type="CDD" id="cd07377">
    <property type="entry name" value="WHTH_GntR"/>
    <property type="match status" value="1"/>
</dbReference>
<evidence type="ECO:0000256" key="1">
    <source>
        <dbReference type="ARBA" id="ARBA00023015"/>
    </source>
</evidence>
<keyword evidence="1" id="KW-0805">Transcription regulation</keyword>
<dbReference type="SUPFAM" id="SSF46785">
    <property type="entry name" value="Winged helix' DNA-binding domain"/>
    <property type="match status" value="1"/>
</dbReference>
<dbReference type="Gene3D" id="1.10.10.10">
    <property type="entry name" value="Winged helix-like DNA-binding domain superfamily/Winged helix DNA-binding domain"/>
    <property type="match status" value="1"/>
</dbReference>
<dbReference type="Proteomes" id="UP000199136">
    <property type="component" value="Unassembled WGS sequence"/>
</dbReference>
<dbReference type="Pfam" id="PF00392">
    <property type="entry name" value="GntR"/>
    <property type="match status" value="1"/>
</dbReference>
<keyword evidence="6" id="KW-1185">Reference proteome</keyword>
<name>A0A1I5X8H7_9LACT</name>
<protein>
    <submittedName>
        <fullName evidence="5">Transcriptional regulator, GntR family</fullName>
    </submittedName>
</protein>